<evidence type="ECO:0000313" key="2">
    <source>
        <dbReference type="Proteomes" id="UP000664844"/>
    </source>
</evidence>
<proteinExistence type="predicted"/>
<accession>A0ABS3FQJ9</accession>
<gene>
    <name evidence="1" type="ORF">J0895_09600</name>
</gene>
<evidence type="ECO:0000313" key="1">
    <source>
        <dbReference type="EMBL" id="MBO0349355.1"/>
    </source>
</evidence>
<comment type="caution">
    <text evidence="1">The sequence shown here is derived from an EMBL/GenBank/DDBJ whole genome shotgun (WGS) entry which is preliminary data.</text>
</comment>
<dbReference type="Proteomes" id="UP000664844">
    <property type="component" value="Unassembled WGS sequence"/>
</dbReference>
<reference evidence="1 2" key="1">
    <citation type="submission" date="2021-03" db="EMBL/GenBank/DDBJ databases">
        <title>Metabolic Capacity of the Antarctic Cyanobacterium Phormidium pseudopriestleyi that Sustains Oxygenic Photosynthesis in the Presence of Hydrogen Sulfide.</title>
        <authorList>
            <person name="Lumian J.E."/>
            <person name="Jungblut A.D."/>
            <person name="Dillon M.L."/>
            <person name="Hawes I."/>
            <person name="Doran P.T."/>
            <person name="Mackey T.J."/>
            <person name="Dick G.J."/>
            <person name="Grettenberger C.L."/>
            <person name="Sumner D.Y."/>
        </authorList>
    </citation>
    <scope>NUCLEOTIDE SEQUENCE [LARGE SCALE GENOMIC DNA]</scope>
    <source>
        <strain evidence="1 2">FRX01</strain>
    </source>
</reference>
<dbReference type="Gene3D" id="6.10.250.330">
    <property type="match status" value="1"/>
</dbReference>
<protein>
    <submittedName>
        <fullName evidence="1">Uncharacterized protein</fullName>
    </submittedName>
</protein>
<keyword evidence="2" id="KW-1185">Reference proteome</keyword>
<name>A0ABS3FQJ9_9CYAN</name>
<sequence>MTAIYRLNANEIDAQFLDEIKAKFCDKQIEIGVSELDETEYLLSSKINKEKLMAAIEDVNNGQNLIKVNLDSFL</sequence>
<dbReference type="EMBL" id="JAFLQW010000262">
    <property type="protein sequence ID" value="MBO0349355.1"/>
    <property type="molecule type" value="Genomic_DNA"/>
</dbReference>
<dbReference type="RefSeq" id="WP_207087882.1">
    <property type="nucleotide sequence ID" value="NZ_JAFLQW010000262.1"/>
</dbReference>
<organism evidence="1 2">
    <name type="scientific">Phormidium pseudopriestleyi FRX01</name>
    <dbReference type="NCBI Taxonomy" id="1759528"/>
    <lineage>
        <taxon>Bacteria</taxon>
        <taxon>Bacillati</taxon>
        <taxon>Cyanobacteriota</taxon>
        <taxon>Cyanophyceae</taxon>
        <taxon>Oscillatoriophycideae</taxon>
        <taxon>Oscillatoriales</taxon>
        <taxon>Oscillatoriaceae</taxon>
        <taxon>Phormidium</taxon>
    </lineage>
</organism>